<keyword evidence="3" id="KW-1185">Reference proteome</keyword>
<proteinExistence type="predicted"/>
<dbReference type="Proteomes" id="UP001596514">
    <property type="component" value="Unassembled WGS sequence"/>
</dbReference>
<dbReference type="InterPro" id="IPR001261">
    <property type="entry name" value="ArgE/DapE_CS"/>
</dbReference>
<gene>
    <name evidence="2" type="ORF">ACFQVD_29225</name>
</gene>
<accession>A0ABW2T7Y2</accession>
<keyword evidence="1" id="KW-0378">Hydrolase</keyword>
<evidence type="ECO:0000256" key="1">
    <source>
        <dbReference type="ARBA" id="ARBA00022801"/>
    </source>
</evidence>
<evidence type="ECO:0000313" key="2">
    <source>
        <dbReference type="EMBL" id="MFC7604202.1"/>
    </source>
</evidence>
<dbReference type="Gene3D" id="3.30.70.360">
    <property type="match status" value="1"/>
</dbReference>
<dbReference type="PROSITE" id="PS00758">
    <property type="entry name" value="ARGE_DAPE_CPG2_1"/>
    <property type="match status" value="1"/>
</dbReference>
<comment type="caution">
    <text evidence="2">The sequence shown here is derived from an EMBL/GenBank/DDBJ whole genome shotgun (WGS) entry which is preliminary data.</text>
</comment>
<dbReference type="EMBL" id="JBHTEE010000001">
    <property type="protein sequence ID" value="MFC7604202.1"/>
    <property type="molecule type" value="Genomic_DNA"/>
</dbReference>
<organism evidence="2 3">
    <name type="scientific">Streptosporangium amethystogenes subsp. fukuiense</name>
    <dbReference type="NCBI Taxonomy" id="698418"/>
    <lineage>
        <taxon>Bacteria</taxon>
        <taxon>Bacillati</taxon>
        <taxon>Actinomycetota</taxon>
        <taxon>Actinomycetes</taxon>
        <taxon>Streptosporangiales</taxon>
        <taxon>Streptosporangiaceae</taxon>
        <taxon>Streptosporangium</taxon>
    </lineage>
</organism>
<dbReference type="SUPFAM" id="SSF53187">
    <property type="entry name" value="Zn-dependent exopeptidases"/>
    <property type="match status" value="1"/>
</dbReference>
<sequence>MKSDALRQLRHATDAAISSEPIIEAIRVMAAGPSPRGRERATATRLAAWARSRWPELPWNLEAVGDEGANLTSTAGGSGPELLLYSHLDTSLSGDVEHDRWATGIDEEPAPLSVDPASGLLAGFGLGVARAPAAAALAGYAAAATALRRDGLPHRLSLLLASGGTHSSPFAPAGPSGIDEHLRSHPLPSAAVVAKCGPRGVLHEEPGAIFLRVRLGGPYRPVLARDAGGGLLANLGTATAILESWRIEHVAARAGAGRQLAAEAGIGAVRGGLLEKPDLLPGVVEFHLYLVTVPGDDPDEIARTVLARMRAGIPGGPLDGCRVDVDARLVHPAGVTSPDAPVIRHAIAAWHDEHGEPPPAISGWKGSTDGVVLRGHGVPTARVGPAPGSDPADPRRDVFDPRTLVRFARLYAGIAVRHALGDVEGQGHRH</sequence>
<dbReference type="RefSeq" id="WP_364153957.1">
    <property type="nucleotide sequence ID" value="NZ_JBHSIJ010000002.1"/>
</dbReference>
<protein>
    <submittedName>
        <fullName evidence="2">Uncharacterized protein</fullName>
    </submittedName>
</protein>
<reference evidence="3" key="1">
    <citation type="journal article" date="2019" name="Int. J. Syst. Evol. Microbiol.">
        <title>The Global Catalogue of Microorganisms (GCM) 10K type strain sequencing project: providing services to taxonomists for standard genome sequencing and annotation.</title>
        <authorList>
            <consortium name="The Broad Institute Genomics Platform"/>
            <consortium name="The Broad Institute Genome Sequencing Center for Infectious Disease"/>
            <person name="Wu L."/>
            <person name="Ma J."/>
        </authorList>
    </citation>
    <scope>NUCLEOTIDE SEQUENCE [LARGE SCALE GENOMIC DNA]</scope>
    <source>
        <strain evidence="3">JCM 10083</strain>
    </source>
</reference>
<evidence type="ECO:0000313" key="3">
    <source>
        <dbReference type="Proteomes" id="UP001596514"/>
    </source>
</evidence>
<dbReference type="Gene3D" id="3.40.630.10">
    <property type="entry name" value="Zn peptidases"/>
    <property type="match status" value="2"/>
</dbReference>
<name>A0ABW2T7Y2_9ACTN</name>